<keyword evidence="10" id="KW-1185">Reference proteome</keyword>
<evidence type="ECO:0000256" key="5">
    <source>
        <dbReference type="ARBA" id="ARBA00022989"/>
    </source>
</evidence>
<dbReference type="InterPro" id="IPR051393">
    <property type="entry name" value="ABC_transporter_permease"/>
</dbReference>
<dbReference type="PROSITE" id="PS50928">
    <property type="entry name" value="ABC_TM1"/>
    <property type="match status" value="1"/>
</dbReference>
<organism evidence="9 10">
    <name type="scientific">Cutibacterium granulosum DSM 20700</name>
    <dbReference type="NCBI Taxonomy" id="1160719"/>
    <lineage>
        <taxon>Bacteria</taxon>
        <taxon>Bacillati</taxon>
        <taxon>Actinomycetota</taxon>
        <taxon>Actinomycetes</taxon>
        <taxon>Propionibacteriales</taxon>
        <taxon>Propionibacteriaceae</taxon>
        <taxon>Cutibacterium</taxon>
    </lineage>
</organism>
<evidence type="ECO:0000256" key="6">
    <source>
        <dbReference type="ARBA" id="ARBA00023136"/>
    </source>
</evidence>
<evidence type="ECO:0000256" key="3">
    <source>
        <dbReference type="ARBA" id="ARBA00022475"/>
    </source>
</evidence>
<dbReference type="GO" id="GO:0055085">
    <property type="term" value="P:transmembrane transport"/>
    <property type="evidence" value="ECO:0007669"/>
    <property type="project" value="InterPro"/>
</dbReference>
<dbReference type="PANTHER" id="PTHR30193">
    <property type="entry name" value="ABC TRANSPORTER PERMEASE PROTEIN"/>
    <property type="match status" value="1"/>
</dbReference>
<gene>
    <name evidence="9" type="ORF">H641_00040</name>
</gene>
<feature type="transmembrane region" description="Helical" evidence="7">
    <location>
        <begin position="289"/>
        <end position="309"/>
    </location>
</feature>
<dbReference type="EMBL" id="AOSS01000003">
    <property type="protein sequence ID" value="ERF58520.1"/>
    <property type="molecule type" value="Genomic_DNA"/>
</dbReference>
<evidence type="ECO:0000313" key="10">
    <source>
        <dbReference type="Proteomes" id="UP000016307"/>
    </source>
</evidence>
<dbReference type="PATRIC" id="fig|1160719.4.peg.6"/>
<protein>
    <submittedName>
        <fullName evidence="9">ABC transporter, permease protein</fullName>
    </submittedName>
</protein>
<dbReference type="Gene3D" id="1.10.3720.10">
    <property type="entry name" value="MetI-like"/>
    <property type="match status" value="1"/>
</dbReference>
<feature type="domain" description="ABC transmembrane type-1" evidence="8">
    <location>
        <begin position="87"/>
        <end position="310"/>
    </location>
</feature>
<evidence type="ECO:0000256" key="4">
    <source>
        <dbReference type="ARBA" id="ARBA00022692"/>
    </source>
</evidence>
<accession>U1GKA4</accession>
<keyword evidence="6 7" id="KW-0472">Membrane</keyword>
<dbReference type="InterPro" id="IPR000515">
    <property type="entry name" value="MetI-like"/>
</dbReference>
<keyword evidence="2 7" id="KW-0813">Transport</keyword>
<dbReference type="AlphaFoldDB" id="U1GKA4"/>
<feature type="transmembrane region" description="Helical" evidence="7">
    <location>
        <begin position="128"/>
        <end position="147"/>
    </location>
</feature>
<dbReference type="Proteomes" id="UP000016307">
    <property type="component" value="Unassembled WGS sequence"/>
</dbReference>
<keyword evidence="3" id="KW-1003">Cell membrane</keyword>
<dbReference type="PANTHER" id="PTHR30193:SF37">
    <property type="entry name" value="INNER MEMBRANE ABC TRANSPORTER PERMEASE PROTEIN YCJO"/>
    <property type="match status" value="1"/>
</dbReference>
<dbReference type="InterPro" id="IPR035906">
    <property type="entry name" value="MetI-like_sf"/>
</dbReference>
<reference evidence="9 10" key="1">
    <citation type="journal article" date="2013" name="BMC Genomics">
        <title>Comparative genomics reveals distinct host-interacting traits of three major human-associated propionibacteria.</title>
        <authorList>
            <person name="Mak T.N."/>
            <person name="Schmid M."/>
            <person name="Brzuszkiewicz E."/>
            <person name="Zeng G."/>
            <person name="Meyer R."/>
            <person name="Sfanos K.S."/>
            <person name="Brinkmann V."/>
            <person name="Meyer T.F."/>
            <person name="Bruggemann H."/>
        </authorList>
    </citation>
    <scope>NUCLEOTIDE SEQUENCE [LARGE SCALE GENOMIC DNA]</scope>
    <source>
        <strain evidence="9 10">DSM 20700</strain>
    </source>
</reference>
<comment type="subcellular location">
    <subcellularLocation>
        <location evidence="1 7">Cell membrane</location>
        <topology evidence="1 7">Multi-pass membrane protein</topology>
    </subcellularLocation>
</comment>
<evidence type="ECO:0000313" key="9">
    <source>
        <dbReference type="EMBL" id="ERF58520.1"/>
    </source>
</evidence>
<sequence length="321" mass="35893">MSHPLAASQKTHPQRERTLVARLRGRQGRNLWFGLFIAPFLIGLIVFVYVPIGWSAVLSFFDARATLHPTTFVGWRNYQYLLTDPLFRDSLLVFTVFALFIVPLTYLCSLALALALDNVTWFRAFFRSAFFLPAACSYVVAAMVWRLSFFNGARFGFVNSILHRFGADQINWLGGQGYWYWIALVSLRLWLQVGYYMILLIAGLNRISPSTYEAAALDGAGRWQTLRHITLPQLRATSAAVLMLLLIGAFQAFDEFYNMLATAGTYPPYARPPLVHLYSISVGGAQQDLGLGGAGTVILTAVIVVFGVLQNRLTGMGRRMS</sequence>
<feature type="transmembrane region" description="Helical" evidence="7">
    <location>
        <begin position="178"/>
        <end position="202"/>
    </location>
</feature>
<feature type="transmembrane region" description="Helical" evidence="7">
    <location>
        <begin position="91"/>
        <end position="116"/>
    </location>
</feature>
<dbReference type="SUPFAM" id="SSF161098">
    <property type="entry name" value="MetI-like"/>
    <property type="match status" value="1"/>
</dbReference>
<dbReference type="CDD" id="cd06261">
    <property type="entry name" value="TM_PBP2"/>
    <property type="match status" value="1"/>
</dbReference>
<keyword evidence="5 7" id="KW-1133">Transmembrane helix</keyword>
<evidence type="ECO:0000256" key="2">
    <source>
        <dbReference type="ARBA" id="ARBA00022448"/>
    </source>
</evidence>
<evidence type="ECO:0000259" key="8">
    <source>
        <dbReference type="PROSITE" id="PS50928"/>
    </source>
</evidence>
<evidence type="ECO:0000256" key="1">
    <source>
        <dbReference type="ARBA" id="ARBA00004651"/>
    </source>
</evidence>
<name>U1GKA4_9ACTN</name>
<feature type="transmembrane region" description="Helical" evidence="7">
    <location>
        <begin position="31"/>
        <end position="52"/>
    </location>
</feature>
<dbReference type="Pfam" id="PF00528">
    <property type="entry name" value="BPD_transp_1"/>
    <property type="match status" value="1"/>
</dbReference>
<dbReference type="GO" id="GO:0005886">
    <property type="term" value="C:plasma membrane"/>
    <property type="evidence" value="ECO:0007669"/>
    <property type="project" value="UniProtKB-SubCell"/>
</dbReference>
<dbReference type="RefSeq" id="WP_021103032.1">
    <property type="nucleotide sequence ID" value="NZ_AOSS01000003.1"/>
</dbReference>
<evidence type="ECO:0000256" key="7">
    <source>
        <dbReference type="RuleBase" id="RU363032"/>
    </source>
</evidence>
<comment type="caution">
    <text evidence="9">The sequence shown here is derived from an EMBL/GenBank/DDBJ whole genome shotgun (WGS) entry which is preliminary data.</text>
</comment>
<proteinExistence type="inferred from homology"/>
<keyword evidence="4 7" id="KW-0812">Transmembrane</keyword>
<feature type="transmembrane region" description="Helical" evidence="7">
    <location>
        <begin position="234"/>
        <end position="253"/>
    </location>
</feature>
<comment type="similarity">
    <text evidence="7">Belongs to the binding-protein-dependent transport system permease family.</text>
</comment>